<dbReference type="Proteomes" id="UP000069940">
    <property type="component" value="Unassembled WGS sequence"/>
</dbReference>
<protein>
    <recommendedName>
        <fullName evidence="2">Cullin N-terminal domain-containing protein</fullName>
    </recommendedName>
</protein>
<reference evidence="3" key="2">
    <citation type="submission" date="2025-05" db="UniProtKB">
        <authorList>
            <consortium name="EnsemblMetazoa"/>
        </authorList>
    </citation>
    <scope>IDENTIFICATION</scope>
    <source>
        <strain evidence="3">Foshan</strain>
    </source>
</reference>
<dbReference type="Gene3D" id="1.20.1310.10">
    <property type="entry name" value="Cullin Repeats"/>
    <property type="match status" value="1"/>
</dbReference>
<evidence type="ECO:0000313" key="4">
    <source>
        <dbReference type="Proteomes" id="UP000069940"/>
    </source>
</evidence>
<reference evidence="4" key="1">
    <citation type="journal article" date="2015" name="Proc. Natl. Acad. Sci. U.S.A.">
        <title>Genome sequence of the Asian Tiger mosquito, Aedes albopictus, reveals insights into its biology, genetics, and evolution.</title>
        <authorList>
            <person name="Chen X.G."/>
            <person name="Jiang X."/>
            <person name="Gu J."/>
            <person name="Xu M."/>
            <person name="Wu Y."/>
            <person name="Deng Y."/>
            <person name="Zhang C."/>
            <person name="Bonizzoni M."/>
            <person name="Dermauw W."/>
            <person name="Vontas J."/>
            <person name="Armbruster P."/>
            <person name="Huang X."/>
            <person name="Yang Y."/>
            <person name="Zhang H."/>
            <person name="He W."/>
            <person name="Peng H."/>
            <person name="Liu Y."/>
            <person name="Wu K."/>
            <person name="Chen J."/>
            <person name="Lirakis M."/>
            <person name="Topalis P."/>
            <person name="Van Leeuwen T."/>
            <person name="Hall A.B."/>
            <person name="Jiang X."/>
            <person name="Thorpe C."/>
            <person name="Mueller R.L."/>
            <person name="Sun C."/>
            <person name="Waterhouse R.M."/>
            <person name="Yan G."/>
            <person name="Tu Z.J."/>
            <person name="Fang X."/>
            <person name="James A.A."/>
        </authorList>
    </citation>
    <scope>NUCLEOTIDE SEQUENCE [LARGE SCALE GENOMIC DNA]</scope>
    <source>
        <strain evidence="4">Foshan</strain>
    </source>
</reference>
<dbReference type="RefSeq" id="XP_062713965.1">
    <property type="nucleotide sequence ID" value="XM_062857981.1"/>
</dbReference>
<keyword evidence="4" id="KW-1185">Reference proteome</keyword>
<dbReference type="EnsemblMetazoa" id="AALFPA23_016051.R23387">
    <property type="protein sequence ID" value="AALFPA23_016051.P23387"/>
    <property type="gene ID" value="AALFPA23_016051"/>
</dbReference>
<feature type="domain" description="Cullin N-terminal" evidence="2">
    <location>
        <begin position="21"/>
        <end position="140"/>
    </location>
</feature>
<evidence type="ECO:0000313" key="3">
    <source>
        <dbReference type="EnsemblMetazoa" id="AALFPA23_016051.P23387"/>
    </source>
</evidence>
<dbReference type="InterPro" id="IPR001373">
    <property type="entry name" value="Cullin_N"/>
</dbReference>
<dbReference type="Pfam" id="PF00888">
    <property type="entry name" value="Cullin"/>
    <property type="match status" value="1"/>
</dbReference>
<evidence type="ECO:0000259" key="2">
    <source>
        <dbReference type="Pfam" id="PF00888"/>
    </source>
</evidence>
<evidence type="ECO:0000256" key="1">
    <source>
        <dbReference type="ARBA" id="ARBA00006019"/>
    </source>
</evidence>
<comment type="similarity">
    <text evidence="1">Belongs to the cullin family.</text>
</comment>
<organism evidence="3 4">
    <name type="scientific">Aedes albopictus</name>
    <name type="common">Asian tiger mosquito</name>
    <name type="synonym">Stegomyia albopicta</name>
    <dbReference type="NCBI Taxonomy" id="7160"/>
    <lineage>
        <taxon>Eukaryota</taxon>
        <taxon>Metazoa</taxon>
        <taxon>Ecdysozoa</taxon>
        <taxon>Arthropoda</taxon>
        <taxon>Hexapoda</taxon>
        <taxon>Insecta</taxon>
        <taxon>Pterygota</taxon>
        <taxon>Neoptera</taxon>
        <taxon>Endopterygota</taxon>
        <taxon>Diptera</taxon>
        <taxon>Nematocera</taxon>
        <taxon>Culicoidea</taxon>
        <taxon>Culicidae</taxon>
        <taxon>Culicinae</taxon>
        <taxon>Aedini</taxon>
        <taxon>Aedes</taxon>
        <taxon>Stegomyia</taxon>
    </lineage>
</organism>
<name>A0ABM1Z8F7_AEDAL</name>
<sequence length="159" mass="18549">MSRLNSHGATGLRNINLEEIWADLEGGIKQVYKQEQSLSPARYMQLYTHVHNYCTSVHQQPTSRQTASKISKKGTAIPSGGAQLVGQELYKRLKEFLECYLIKLQENGIDLMDEEVLSFYTKRWEEYQLSRKVLNGLVRYQYLLPTYFQREELMIPWPG</sequence>
<dbReference type="InterPro" id="IPR016159">
    <property type="entry name" value="Cullin_repeat-like_dom_sf"/>
</dbReference>
<proteinExistence type="inferred from homology"/>
<accession>A0ABM1Z8F7</accession>
<dbReference type="SUPFAM" id="SSF74788">
    <property type="entry name" value="Cullin repeat-like"/>
    <property type="match status" value="1"/>
</dbReference>
<dbReference type="GeneID" id="134290783"/>